<dbReference type="PANTHER" id="PTHR10173:SF52">
    <property type="entry name" value="METHIONINE-R-SULFOXIDE REDUCTASE B1"/>
    <property type="match status" value="1"/>
</dbReference>
<evidence type="ECO:0000256" key="1">
    <source>
        <dbReference type="ARBA" id="ARBA00007174"/>
    </source>
</evidence>
<feature type="domain" description="MsrB" evidence="5">
    <location>
        <begin position="57"/>
        <end position="150"/>
    </location>
</feature>
<name>A0AAW1D0M6_9HEMI</name>
<comment type="similarity">
    <text evidence="1">Belongs to the MsrB Met sulfoxide reductase family.</text>
</comment>
<dbReference type="InterPro" id="IPR011057">
    <property type="entry name" value="Mss4-like_sf"/>
</dbReference>
<organism evidence="6 7">
    <name type="scientific">Rhynocoris fuscipes</name>
    <dbReference type="NCBI Taxonomy" id="488301"/>
    <lineage>
        <taxon>Eukaryota</taxon>
        <taxon>Metazoa</taxon>
        <taxon>Ecdysozoa</taxon>
        <taxon>Arthropoda</taxon>
        <taxon>Hexapoda</taxon>
        <taxon>Insecta</taxon>
        <taxon>Pterygota</taxon>
        <taxon>Neoptera</taxon>
        <taxon>Paraneoptera</taxon>
        <taxon>Hemiptera</taxon>
        <taxon>Heteroptera</taxon>
        <taxon>Panheteroptera</taxon>
        <taxon>Cimicomorpha</taxon>
        <taxon>Reduviidae</taxon>
        <taxon>Harpactorinae</taxon>
        <taxon>Harpactorini</taxon>
        <taxon>Rhynocoris</taxon>
    </lineage>
</organism>
<dbReference type="AlphaFoldDB" id="A0AAW1D0M6"/>
<dbReference type="GO" id="GO:0033743">
    <property type="term" value="F:peptide-methionine (R)-S-oxide reductase activity"/>
    <property type="evidence" value="ECO:0007669"/>
    <property type="project" value="UniProtKB-EC"/>
</dbReference>
<evidence type="ECO:0000256" key="3">
    <source>
        <dbReference type="ARBA" id="ARBA00023002"/>
    </source>
</evidence>
<keyword evidence="7" id="KW-1185">Reference proteome</keyword>
<comment type="catalytic activity">
    <reaction evidence="4">
        <text>L-methionyl-[protein] + [thioredoxin]-disulfide + H2O = L-methionyl-(R)-S-oxide-[protein] + [thioredoxin]-dithiol</text>
        <dbReference type="Rhea" id="RHEA:24164"/>
        <dbReference type="Rhea" id="RHEA-COMP:10698"/>
        <dbReference type="Rhea" id="RHEA-COMP:10700"/>
        <dbReference type="Rhea" id="RHEA-COMP:12313"/>
        <dbReference type="Rhea" id="RHEA-COMP:12314"/>
        <dbReference type="ChEBI" id="CHEBI:15377"/>
        <dbReference type="ChEBI" id="CHEBI:16044"/>
        <dbReference type="ChEBI" id="CHEBI:29950"/>
        <dbReference type="ChEBI" id="CHEBI:45764"/>
        <dbReference type="ChEBI" id="CHEBI:50058"/>
        <dbReference type="EC" id="1.8.4.12"/>
    </reaction>
</comment>
<comment type="caution">
    <text evidence="6">The sequence shown here is derived from an EMBL/GenBank/DDBJ whole genome shotgun (WGS) entry which is preliminary data.</text>
</comment>
<dbReference type="GO" id="GO:0030091">
    <property type="term" value="P:protein repair"/>
    <property type="evidence" value="ECO:0007669"/>
    <property type="project" value="InterPro"/>
</dbReference>
<protein>
    <recommendedName>
        <fullName evidence="2">peptide-methionine (R)-S-oxide reductase</fullName>
        <ecNumber evidence="2">1.8.4.12</ecNumber>
    </recommendedName>
</protein>
<keyword evidence="3" id="KW-0560">Oxidoreductase</keyword>
<dbReference type="Pfam" id="PF01641">
    <property type="entry name" value="SelR"/>
    <property type="match status" value="1"/>
</dbReference>
<accession>A0AAW1D0M6</accession>
<sequence length="150" mass="17307">MNICRRIIPIFIVRSKNYNTFSKNTINSIVNRKSSKLFFCAKVFYCKDIMETQNISKEDLKKRLTPIQYHVTQEKGTERPFSGKFNKTYDKGMYSCIVCGQELFSSDTKYDSGCGWPAFNDVLDKGLVKLSKDTSNGEHHMNILAFLYIA</sequence>
<evidence type="ECO:0000256" key="4">
    <source>
        <dbReference type="ARBA" id="ARBA00048488"/>
    </source>
</evidence>
<evidence type="ECO:0000313" key="6">
    <source>
        <dbReference type="EMBL" id="KAK9504568.1"/>
    </source>
</evidence>
<dbReference type="PANTHER" id="PTHR10173">
    <property type="entry name" value="METHIONINE SULFOXIDE REDUCTASE"/>
    <property type="match status" value="1"/>
</dbReference>
<dbReference type="GO" id="GO:0006979">
    <property type="term" value="P:response to oxidative stress"/>
    <property type="evidence" value="ECO:0007669"/>
    <property type="project" value="InterPro"/>
</dbReference>
<dbReference type="GO" id="GO:0005737">
    <property type="term" value="C:cytoplasm"/>
    <property type="evidence" value="ECO:0007669"/>
    <property type="project" value="TreeGrafter"/>
</dbReference>
<dbReference type="SUPFAM" id="SSF51316">
    <property type="entry name" value="Mss4-like"/>
    <property type="match status" value="1"/>
</dbReference>
<dbReference type="InterPro" id="IPR002579">
    <property type="entry name" value="Met_Sox_Rdtase_MsrB_dom"/>
</dbReference>
<dbReference type="PROSITE" id="PS51790">
    <property type="entry name" value="MSRB"/>
    <property type="match status" value="1"/>
</dbReference>
<gene>
    <name evidence="6" type="ORF">O3M35_010876</name>
</gene>
<evidence type="ECO:0000256" key="2">
    <source>
        <dbReference type="ARBA" id="ARBA00012499"/>
    </source>
</evidence>
<dbReference type="EMBL" id="JAPXFL010000007">
    <property type="protein sequence ID" value="KAK9504568.1"/>
    <property type="molecule type" value="Genomic_DNA"/>
</dbReference>
<evidence type="ECO:0000259" key="5">
    <source>
        <dbReference type="PROSITE" id="PS51790"/>
    </source>
</evidence>
<evidence type="ECO:0000313" key="7">
    <source>
        <dbReference type="Proteomes" id="UP001461498"/>
    </source>
</evidence>
<dbReference type="Gene3D" id="2.170.150.20">
    <property type="entry name" value="Peptide methionine sulfoxide reductase"/>
    <property type="match status" value="1"/>
</dbReference>
<reference evidence="6 7" key="1">
    <citation type="submission" date="2022-12" db="EMBL/GenBank/DDBJ databases">
        <title>Chromosome-level genome assembly of true bugs.</title>
        <authorList>
            <person name="Ma L."/>
            <person name="Li H."/>
        </authorList>
    </citation>
    <scope>NUCLEOTIDE SEQUENCE [LARGE SCALE GENOMIC DNA]</scope>
    <source>
        <strain evidence="6">Lab_2022b</strain>
    </source>
</reference>
<dbReference type="EC" id="1.8.4.12" evidence="2"/>
<proteinExistence type="inferred from homology"/>
<dbReference type="InterPro" id="IPR028427">
    <property type="entry name" value="Met_Sox_Rdtase_MsrB"/>
</dbReference>
<dbReference type="Proteomes" id="UP001461498">
    <property type="component" value="Unassembled WGS sequence"/>
</dbReference>